<evidence type="ECO:0000259" key="1">
    <source>
        <dbReference type="Pfam" id="PF02036"/>
    </source>
</evidence>
<dbReference type="InterPro" id="IPR003033">
    <property type="entry name" value="SCP2_sterol-bd_dom"/>
</dbReference>
<dbReference type="SUPFAM" id="SSF55718">
    <property type="entry name" value="SCP-like"/>
    <property type="match status" value="1"/>
</dbReference>
<dbReference type="InterPro" id="IPR036527">
    <property type="entry name" value="SCP2_sterol-bd_dom_sf"/>
</dbReference>
<comment type="caution">
    <text evidence="2">The sequence shown here is derived from an EMBL/GenBank/DDBJ whole genome shotgun (WGS) entry which is preliminary data.</text>
</comment>
<organism evidence="2 3">
    <name type="scientific">Actinomadura barringtoniae</name>
    <dbReference type="NCBI Taxonomy" id="1427535"/>
    <lineage>
        <taxon>Bacteria</taxon>
        <taxon>Bacillati</taxon>
        <taxon>Actinomycetota</taxon>
        <taxon>Actinomycetes</taxon>
        <taxon>Streptosporangiales</taxon>
        <taxon>Thermomonosporaceae</taxon>
        <taxon>Actinomadura</taxon>
    </lineage>
</organism>
<evidence type="ECO:0000313" key="2">
    <source>
        <dbReference type="EMBL" id="MBO2455734.1"/>
    </source>
</evidence>
<dbReference type="PANTHER" id="PTHR10094">
    <property type="entry name" value="STEROL CARRIER PROTEIN 2 SCP-2 FAMILY PROTEIN"/>
    <property type="match status" value="1"/>
</dbReference>
<feature type="domain" description="SCP2" evidence="1">
    <location>
        <begin position="78"/>
        <end position="160"/>
    </location>
</feature>
<evidence type="ECO:0000313" key="3">
    <source>
        <dbReference type="Proteomes" id="UP000669179"/>
    </source>
</evidence>
<sequence>MAEDKVADDDVADDDVAGLRELVGRISTPQELRQVLDAVGTDDELERIVTEVGCEAVLDRVFALMGTRFLAGRAGRESGIVQWNIQTPDGLRAYHVTIAEGTAVGGRGAVERPRTTLTVSTPDVLRICSGRLNGVSAFMAGKIKLSGDMMFGARLESLFDNDAGGSATGT</sequence>
<proteinExistence type="predicted"/>
<dbReference type="Pfam" id="PF02036">
    <property type="entry name" value="SCP2"/>
    <property type="match status" value="1"/>
</dbReference>
<dbReference type="PANTHER" id="PTHR10094:SF25">
    <property type="entry name" value="SCP2 STEROL-BINDING DOMAIN-CONTAINING PROTEIN 1"/>
    <property type="match status" value="1"/>
</dbReference>
<keyword evidence="3" id="KW-1185">Reference proteome</keyword>
<dbReference type="EMBL" id="JAGEOJ010000041">
    <property type="protein sequence ID" value="MBO2455734.1"/>
    <property type="molecule type" value="Genomic_DNA"/>
</dbReference>
<dbReference type="AlphaFoldDB" id="A0A939PVF2"/>
<accession>A0A939PVF2</accession>
<gene>
    <name evidence="2" type="ORF">J4573_52270</name>
</gene>
<dbReference type="Gene3D" id="3.30.1050.10">
    <property type="entry name" value="SCP2 sterol-binding domain"/>
    <property type="match status" value="1"/>
</dbReference>
<dbReference type="Proteomes" id="UP000669179">
    <property type="component" value="Unassembled WGS sequence"/>
</dbReference>
<protein>
    <submittedName>
        <fullName evidence="2">SCP2 sterol-binding domain-containing protein</fullName>
    </submittedName>
</protein>
<dbReference type="GO" id="GO:0005829">
    <property type="term" value="C:cytosol"/>
    <property type="evidence" value="ECO:0007669"/>
    <property type="project" value="TreeGrafter"/>
</dbReference>
<reference evidence="2" key="1">
    <citation type="submission" date="2021-03" db="EMBL/GenBank/DDBJ databases">
        <authorList>
            <person name="Kanchanasin P."/>
            <person name="Saeng-In P."/>
            <person name="Phongsopitanun W."/>
            <person name="Yuki M."/>
            <person name="Kudo T."/>
            <person name="Ohkuma M."/>
            <person name="Tanasupawat S."/>
        </authorList>
    </citation>
    <scope>NUCLEOTIDE SEQUENCE</scope>
    <source>
        <strain evidence="2">GKU 128</strain>
    </source>
</reference>
<name>A0A939PVF2_9ACTN</name>